<dbReference type="InterPro" id="IPR020568">
    <property type="entry name" value="Ribosomal_Su5_D2-typ_SF"/>
</dbReference>
<dbReference type="PANTHER" id="PTHR11953">
    <property type="entry name" value="EXOSOME COMPLEX COMPONENT"/>
    <property type="match status" value="1"/>
</dbReference>
<comment type="similarity">
    <text evidence="1">Belongs to the RNase PH family.</text>
</comment>
<dbReference type="InterPro" id="IPR015847">
    <property type="entry name" value="ExoRNase_PH_dom2"/>
</dbReference>
<dbReference type="GO" id="GO:0016075">
    <property type="term" value="P:rRNA catabolic process"/>
    <property type="evidence" value="ECO:0007669"/>
    <property type="project" value="TreeGrafter"/>
</dbReference>
<dbReference type="GO" id="GO:0008033">
    <property type="term" value="P:tRNA processing"/>
    <property type="evidence" value="ECO:0007669"/>
    <property type="project" value="UniProtKB-KW"/>
</dbReference>
<evidence type="ECO:0000256" key="4">
    <source>
        <dbReference type="ARBA" id="ARBA00022694"/>
    </source>
</evidence>
<dbReference type="FunFam" id="3.30.230.70:FF:000003">
    <property type="entry name" value="Ribonuclease PH"/>
    <property type="match status" value="1"/>
</dbReference>
<evidence type="ECO:0000256" key="1">
    <source>
        <dbReference type="ARBA" id="ARBA00006678"/>
    </source>
</evidence>
<accession>A0A7C1VXA3</accession>
<feature type="non-terminal residue" evidence="8">
    <location>
        <position position="1"/>
    </location>
</feature>
<keyword evidence="8" id="KW-0808">Transferase</keyword>
<proteinExistence type="inferred from homology"/>
<dbReference type="Pfam" id="PF01138">
    <property type="entry name" value="RNase_PH"/>
    <property type="match status" value="1"/>
</dbReference>
<gene>
    <name evidence="8" type="ORF">ENI35_03275</name>
</gene>
<evidence type="ECO:0000259" key="6">
    <source>
        <dbReference type="Pfam" id="PF01138"/>
    </source>
</evidence>
<evidence type="ECO:0000256" key="2">
    <source>
        <dbReference type="ARBA" id="ARBA00022552"/>
    </source>
</evidence>
<dbReference type="Gene3D" id="3.30.230.70">
    <property type="entry name" value="GHMP Kinase, N-terminal domain"/>
    <property type="match status" value="1"/>
</dbReference>
<evidence type="ECO:0000313" key="8">
    <source>
        <dbReference type="EMBL" id="HEC67819.1"/>
    </source>
</evidence>
<keyword evidence="2" id="KW-0698">rRNA processing</keyword>
<dbReference type="GO" id="GO:0031125">
    <property type="term" value="P:rRNA 3'-end processing"/>
    <property type="evidence" value="ECO:0007669"/>
    <property type="project" value="UniProtKB-ARBA"/>
</dbReference>
<dbReference type="Proteomes" id="UP000885738">
    <property type="component" value="Unassembled WGS sequence"/>
</dbReference>
<organism evidence="8">
    <name type="scientific">Desulfofervidus auxilii</name>
    <dbReference type="NCBI Taxonomy" id="1621989"/>
    <lineage>
        <taxon>Bacteria</taxon>
        <taxon>Pseudomonadati</taxon>
        <taxon>Thermodesulfobacteriota</taxon>
        <taxon>Candidatus Desulfofervidia</taxon>
        <taxon>Candidatus Desulfofervidales</taxon>
        <taxon>Candidatus Desulfofervidaceae</taxon>
        <taxon>Candidatus Desulfofervidus</taxon>
    </lineage>
</organism>
<keyword evidence="5" id="KW-0694">RNA-binding</keyword>
<name>A0A7C1VXA3_DESA2</name>
<protein>
    <submittedName>
        <fullName evidence="8">Ribonuclease PH</fullName>
        <ecNumber evidence="8">2.7.7.56</ecNumber>
    </submittedName>
</protein>
<evidence type="ECO:0000259" key="7">
    <source>
        <dbReference type="Pfam" id="PF03725"/>
    </source>
</evidence>
<dbReference type="NCBIfam" id="TIGR01966">
    <property type="entry name" value="RNasePH"/>
    <property type="match status" value="1"/>
</dbReference>
<dbReference type="GO" id="GO:0009022">
    <property type="term" value="F:tRNA nucleotidyltransferase activity"/>
    <property type="evidence" value="ECO:0007669"/>
    <property type="project" value="UniProtKB-EC"/>
</dbReference>
<dbReference type="InterPro" id="IPR002381">
    <property type="entry name" value="RNase_PH_bac-type"/>
</dbReference>
<dbReference type="Pfam" id="PF03725">
    <property type="entry name" value="RNase_PH_C"/>
    <property type="match status" value="1"/>
</dbReference>
<dbReference type="SUPFAM" id="SSF54211">
    <property type="entry name" value="Ribosomal protein S5 domain 2-like"/>
    <property type="match status" value="1"/>
</dbReference>
<dbReference type="GO" id="GO:0000049">
    <property type="term" value="F:tRNA binding"/>
    <property type="evidence" value="ECO:0007669"/>
    <property type="project" value="UniProtKB-KW"/>
</dbReference>
<evidence type="ECO:0000256" key="5">
    <source>
        <dbReference type="ARBA" id="ARBA00022884"/>
    </source>
</evidence>
<dbReference type="EC" id="2.7.7.56" evidence="8"/>
<dbReference type="EMBL" id="DRIH01000107">
    <property type="protein sequence ID" value="HEC67819.1"/>
    <property type="molecule type" value="Genomic_DNA"/>
</dbReference>
<dbReference type="InterPro" id="IPR018336">
    <property type="entry name" value="RNase_PH_CS"/>
</dbReference>
<comment type="caution">
    <text evidence="8">The sequence shown here is derived from an EMBL/GenBank/DDBJ whole genome shotgun (WGS) entry which is preliminary data.</text>
</comment>
<sequence>FLRGSNKGWVTAEYSMLPRATHTRNLRPELGKIKGRTYEIQRMIGRSLRSIVDLESLGERTIWIDCDVMQADGGTRTASITGAFIALCDACHWLIKKNKIEQFPIIDYLAAISVGLVEKEVVLDLNSQEDMIAAIDANIVMTGNGEFVEIQATGEQGPFSEVVLNKILTLAKKGIEQLIKEQKKILRDLPYEIGISHQK</sequence>
<dbReference type="SUPFAM" id="SSF55666">
    <property type="entry name" value="Ribonuclease PH domain 2-like"/>
    <property type="match status" value="1"/>
</dbReference>
<dbReference type="PROSITE" id="PS01277">
    <property type="entry name" value="RIBONUCLEASE_PH"/>
    <property type="match status" value="1"/>
</dbReference>
<evidence type="ECO:0000256" key="3">
    <source>
        <dbReference type="ARBA" id="ARBA00022555"/>
    </source>
</evidence>
<dbReference type="InterPro" id="IPR050080">
    <property type="entry name" value="RNase_PH"/>
</dbReference>
<dbReference type="InterPro" id="IPR027408">
    <property type="entry name" value="PNPase/RNase_PH_dom_sf"/>
</dbReference>
<dbReference type="InterPro" id="IPR036345">
    <property type="entry name" value="ExoRNase_PH_dom2_sf"/>
</dbReference>
<keyword evidence="4" id="KW-0819">tRNA processing</keyword>
<feature type="domain" description="Exoribonuclease phosphorolytic" evidence="7">
    <location>
        <begin position="107"/>
        <end position="174"/>
    </location>
</feature>
<reference evidence="8" key="1">
    <citation type="journal article" date="2020" name="mSystems">
        <title>Genome- and Community-Level Interaction Insights into Carbon Utilization and Element Cycling Functions of Hydrothermarchaeota in Hydrothermal Sediment.</title>
        <authorList>
            <person name="Zhou Z."/>
            <person name="Liu Y."/>
            <person name="Xu W."/>
            <person name="Pan J."/>
            <person name="Luo Z.H."/>
            <person name="Li M."/>
        </authorList>
    </citation>
    <scope>NUCLEOTIDE SEQUENCE [LARGE SCALE GENOMIC DNA]</scope>
    <source>
        <strain evidence="8">HyVt-389</strain>
    </source>
</reference>
<keyword evidence="3" id="KW-0820">tRNA-binding</keyword>
<feature type="domain" description="Exoribonuclease phosphorolytic" evidence="6">
    <location>
        <begin position="6"/>
        <end position="90"/>
    </location>
</feature>
<keyword evidence="8" id="KW-0548">Nucleotidyltransferase</keyword>
<dbReference type="PANTHER" id="PTHR11953:SF0">
    <property type="entry name" value="EXOSOME COMPLEX COMPONENT RRP41"/>
    <property type="match status" value="1"/>
</dbReference>
<dbReference type="AlphaFoldDB" id="A0A7C1VXA3"/>
<dbReference type="InterPro" id="IPR001247">
    <property type="entry name" value="ExoRNase_PH_dom1"/>
</dbReference>